<evidence type="ECO:0000313" key="2">
    <source>
        <dbReference type="RefSeq" id="XP_011300787.1"/>
    </source>
</evidence>
<dbReference type="RefSeq" id="XP_011300787.1">
    <property type="nucleotide sequence ID" value="XM_011302485.1"/>
</dbReference>
<name>A0A9R1T137_9HYME</name>
<protein>
    <submittedName>
        <fullName evidence="2">Uncharacterized protein isoform X4</fullName>
    </submittedName>
</protein>
<organism evidence="1 2">
    <name type="scientific">Fopius arisanus</name>
    <dbReference type="NCBI Taxonomy" id="64838"/>
    <lineage>
        <taxon>Eukaryota</taxon>
        <taxon>Metazoa</taxon>
        <taxon>Ecdysozoa</taxon>
        <taxon>Arthropoda</taxon>
        <taxon>Hexapoda</taxon>
        <taxon>Insecta</taxon>
        <taxon>Pterygota</taxon>
        <taxon>Neoptera</taxon>
        <taxon>Endopterygota</taxon>
        <taxon>Hymenoptera</taxon>
        <taxon>Apocrita</taxon>
        <taxon>Ichneumonoidea</taxon>
        <taxon>Braconidae</taxon>
        <taxon>Opiinae</taxon>
        <taxon>Fopius</taxon>
    </lineage>
</organism>
<gene>
    <name evidence="2" type="primary">LOC105265141</name>
</gene>
<accession>A0A9R1T137</accession>
<dbReference type="GeneID" id="105265141"/>
<reference evidence="2" key="1">
    <citation type="submission" date="2025-08" db="UniProtKB">
        <authorList>
            <consortium name="RefSeq"/>
        </authorList>
    </citation>
    <scope>IDENTIFICATION</scope>
    <source>
        <strain evidence="2">USDA-PBARC FA_bdor</strain>
        <tissue evidence="2">Whole organism</tissue>
    </source>
</reference>
<proteinExistence type="predicted"/>
<evidence type="ECO:0000313" key="1">
    <source>
        <dbReference type="Proteomes" id="UP000694866"/>
    </source>
</evidence>
<dbReference type="AlphaFoldDB" id="A0A9R1T137"/>
<dbReference type="OrthoDB" id="160374at2759"/>
<sequence length="145" mass="16506">MRLLHQLPSIRILTTYFDCTALGQIETMIVETEDYESMMAARGGQMNEDDNLNHLNAVHVIIDEMLLKNTSSSTAYHSLGEIAQSNPLAITRTLHGIFKKILLEEKLSPSDRNSYEKLMSDIIHACIRLKLHASWQLSLIIWLLV</sequence>
<dbReference type="Proteomes" id="UP000694866">
    <property type="component" value="Unplaced"/>
</dbReference>
<keyword evidence="1" id="KW-1185">Reference proteome</keyword>